<evidence type="ECO:0000313" key="2">
    <source>
        <dbReference type="Proteomes" id="UP000752171"/>
    </source>
</evidence>
<protein>
    <submittedName>
        <fullName evidence="1">Uncharacterized protein</fullName>
    </submittedName>
</protein>
<dbReference type="EMBL" id="JAICCE010000009">
    <property type="protein sequence ID" value="KAG9273444.1"/>
    <property type="molecule type" value="Genomic_DNA"/>
</dbReference>
<comment type="caution">
    <text evidence="1">The sequence shown here is derived from an EMBL/GenBank/DDBJ whole genome shotgun (WGS) entry which is preliminary data.</text>
</comment>
<organism evidence="1 2">
    <name type="scientific">Astyanax mexicanus</name>
    <name type="common">Blind cave fish</name>
    <name type="synonym">Astyanax fasciatus mexicanus</name>
    <dbReference type="NCBI Taxonomy" id="7994"/>
    <lineage>
        <taxon>Eukaryota</taxon>
        <taxon>Metazoa</taxon>
        <taxon>Chordata</taxon>
        <taxon>Craniata</taxon>
        <taxon>Vertebrata</taxon>
        <taxon>Euteleostomi</taxon>
        <taxon>Actinopterygii</taxon>
        <taxon>Neopterygii</taxon>
        <taxon>Teleostei</taxon>
        <taxon>Ostariophysi</taxon>
        <taxon>Characiformes</taxon>
        <taxon>Characoidei</taxon>
        <taxon>Acestrorhamphidae</taxon>
        <taxon>Acestrorhamphinae</taxon>
        <taxon>Astyanax</taxon>
    </lineage>
</organism>
<proteinExistence type="predicted"/>
<sequence>MLRMSRLVDSLWGSIRFQNMTLSDSQSPQHVSSAILIWHGRPADPFLQKPGVQFPRPAQLHRGQRQYVGRTNHFAQSCGQPGWVVYGP</sequence>
<evidence type="ECO:0000313" key="1">
    <source>
        <dbReference type="EMBL" id="KAG9273444.1"/>
    </source>
</evidence>
<name>A0A8T2LRB2_ASTMX</name>
<dbReference type="AlphaFoldDB" id="A0A8T2LRB2"/>
<dbReference type="Proteomes" id="UP000752171">
    <property type="component" value="Unassembled WGS sequence"/>
</dbReference>
<accession>A0A8T2LRB2</accession>
<reference evidence="1 2" key="1">
    <citation type="submission" date="2021-07" db="EMBL/GenBank/DDBJ databases">
        <authorList>
            <person name="Imarazene B."/>
            <person name="Zahm M."/>
            <person name="Klopp C."/>
            <person name="Cabau C."/>
            <person name="Beille S."/>
            <person name="Jouanno E."/>
            <person name="Castinel A."/>
            <person name="Lluch J."/>
            <person name="Gil L."/>
            <person name="Kuchtly C."/>
            <person name="Lopez Roques C."/>
            <person name="Donnadieu C."/>
            <person name="Parrinello H."/>
            <person name="Journot L."/>
            <person name="Du K."/>
            <person name="Schartl M."/>
            <person name="Retaux S."/>
            <person name="Guiguen Y."/>
        </authorList>
    </citation>
    <scope>NUCLEOTIDE SEQUENCE [LARGE SCALE GENOMIC DNA]</scope>
    <source>
        <strain evidence="1">Pach_M1</strain>
        <tissue evidence="1">Testis</tissue>
    </source>
</reference>
<gene>
    <name evidence="1" type="ORF">AMEX_G12580</name>
</gene>